<accession>A0A2N8UKL0</accession>
<evidence type="ECO:0000256" key="6">
    <source>
        <dbReference type="ARBA" id="ARBA00022842"/>
    </source>
</evidence>
<evidence type="ECO:0000256" key="7">
    <source>
        <dbReference type="ARBA" id="ARBA00047353"/>
    </source>
</evidence>
<comment type="similarity">
    <text evidence="3">Belongs to the UPP synthase family.</text>
</comment>
<feature type="compositionally biased region" description="Low complexity" evidence="8">
    <location>
        <begin position="223"/>
        <end position="239"/>
    </location>
</feature>
<sequence length="430" mass="46540">MSAAASTDRTAARAGSPSIATLLLKPVLVLVFALLHIAYQVVLLIHQTGTTTKSATKRRPAQPPASYTSLEELLAAHDCASNTVRVPQHLAVVLVDAEPSSIRLYLSRLFAHDVATRENDVWHDFRAEFHTAVQAKHCSDIAAIVHLARISGVQQLSVYTQEPLCSSALQSLSRALLVGYRTKAVFAEEDKEHGAEESKVDGAAAWSRYEELRRRRPAKDASSDSSSSPASLESSDSEATPSSLDDDTLASSYTADSNDAPLYDASVHIRLGLDSTAQKTGTGLQVTLLSRLDGQQRFASLVSADIHQRCSTYLTTTVLPDIHSALSSTKRLSASTLRRSWLAHRHASTSALTVGALDRTLLDAGYLGEPDLLAVFGPATAKRLHGFPAWPLRVTDLFYDAAASGKRGYGVDDWIGALHKLARMEQRYGR</sequence>
<dbReference type="InterPro" id="IPR038887">
    <property type="entry name" value="Nus1/NgBR"/>
</dbReference>
<evidence type="ECO:0000256" key="5">
    <source>
        <dbReference type="ARBA" id="ARBA00022679"/>
    </source>
</evidence>
<dbReference type="GO" id="GO:0045547">
    <property type="term" value="F:ditrans,polycis-polyprenyl diphosphate synthase [(2E,6E)-farnesyl diphosphate specific] activity"/>
    <property type="evidence" value="ECO:0007669"/>
    <property type="project" value="UniProtKB-EC"/>
</dbReference>
<dbReference type="EMBL" id="LT795070">
    <property type="protein sequence ID" value="SJX65328.1"/>
    <property type="molecule type" value="Genomic_DNA"/>
</dbReference>
<keyword evidence="5" id="KW-0808">Transferase</keyword>
<reference evidence="10 11" key="1">
    <citation type="submission" date="2017-02" db="EMBL/GenBank/DDBJ databases">
        <authorList>
            <person name="Peterson S.W."/>
        </authorList>
    </citation>
    <scope>NUCLEOTIDE SEQUENCE [LARGE SCALE GENOMIC DNA]</scope>
    <source>
        <strain evidence="10 11">SRS1_H2-8</strain>
    </source>
</reference>
<dbReference type="PANTHER" id="PTHR21528">
    <property type="entry name" value="DEHYDRODOLICHYL DIPHOSPHATE SYNTHASE COMPLEX SUBUNIT NUS1"/>
    <property type="match status" value="1"/>
</dbReference>
<gene>
    <name evidence="10" type="ORF">SRS1_15598</name>
</gene>
<keyword evidence="9" id="KW-0812">Transmembrane</keyword>
<evidence type="ECO:0000256" key="4">
    <source>
        <dbReference type="ARBA" id="ARBA00012596"/>
    </source>
</evidence>
<keyword evidence="9" id="KW-0472">Membrane</keyword>
<dbReference type="EC" id="2.5.1.87" evidence="4"/>
<name>A0A2N8UKL0_9BASI</name>
<dbReference type="PANTHER" id="PTHR21528:SF0">
    <property type="entry name" value="DEHYDRODOLICHYL DIPHOSPHATE SYNTHASE COMPLEX SUBUNIT NUS1"/>
    <property type="match status" value="1"/>
</dbReference>
<evidence type="ECO:0000256" key="8">
    <source>
        <dbReference type="SAM" id="MobiDB-lite"/>
    </source>
</evidence>
<dbReference type="Proteomes" id="UP000239563">
    <property type="component" value="Chromosome XVII"/>
</dbReference>
<protein>
    <recommendedName>
        <fullName evidence="4">ditrans,polycis-polyprenyl diphosphate synthase [(2E,6E)-farnesyldiphosphate specific]</fullName>
        <ecNumber evidence="4">2.5.1.87</ecNumber>
    </recommendedName>
</protein>
<feature type="transmembrane region" description="Helical" evidence="9">
    <location>
        <begin position="27"/>
        <end position="45"/>
    </location>
</feature>
<dbReference type="GO" id="GO:1904423">
    <property type="term" value="C:dehydrodolichyl diphosphate synthase complex"/>
    <property type="evidence" value="ECO:0007669"/>
    <property type="project" value="InterPro"/>
</dbReference>
<comment type="cofactor">
    <cofactor evidence="1">
        <name>Mg(2+)</name>
        <dbReference type="ChEBI" id="CHEBI:18420"/>
    </cofactor>
</comment>
<keyword evidence="6" id="KW-0460">Magnesium</keyword>
<dbReference type="AlphaFoldDB" id="A0A2N8UKL0"/>
<evidence type="ECO:0000256" key="2">
    <source>
        <dbReference type="ARBA" id="ARBA00004922"/>
    </source>
</evidence>
<keyword evidence="9" id="KW-1133">Transmembrane helix</keyword>
<proteinExistence type="inferred from homology"/>
<dbReference type="UniPathway" id="UPA00378"/>
<evidence type="ECO:0000256" key="3">
    <source>
        <dbReference type="ARBA" id="ARBA00005432"/>
    </source>
</evidence>
<comment type="catalytic activity">
    <reaction evidence="7">
        <text>n isopentenyl diphosphate + (2E,6E)-farnesyl diphosphate = a di-trans,poly-cis-polyprenyl diphosphate + n diphosphate</text>
        <dbReference type="Rhea" id="RHEA:53008"/>
        <dbReference type="Rhea" id="RHEA-COMP:19494"/>
        <dbReference type="ChEBI" id="CHEBI:33019"/>
        <dbReference type="ChEBI" id="CHEBI:128769"/>
        <dbReference type="ChEBI" id="CHEBI:136960"/>
        <dbReference type="ChEBI" id="CHEBI:175763"/>
        <dbReference type="EC" id="2.5.1.87"/>
    </reaction>
</comment>
<comment type="pathway">
    <text evidence="2">Protein modification; protein glycosylation.</text>
</comment>
<dbReference type="GO" id="GO:0005789">
    <property type="term" value="C:endoplasmic reticulum membrane"/>
    <property type="evidence" value="ECO:0007669"/>
    <property type="project" value="TreeGrafter"/>
</dbReference>
<evidence type="ECO:0000313" key="11">
    <source>
        <dbReference type="Proteomes" id="UP000239563"/>
    </source>
</evidence>
<evidence type="ECO:0000256" key="1">
    <source>
        <dbReference type="ARBA" id="ARBA00001946"/>
    </source>
</evidence>
<evidence type="ECO:0000256" key="9">
    <source>
        <dbReference type="SAM" id="Phobius"/>
    </source>
</evidence>
<feature type="region of interest" description="Disordered" evidence="8">
    <location>
        <begin position="214"/>
        <end position="251"/>
    </location>
</feature>
<evidence type="ECO:0000313" key="10">
    <source>
        <dbReference type="EMBL" id="SJX65328.1"/>
    </source>
</evidence>
<organism evidence="10 11">
    <name type="scientific">Sporisorium reilianum f. sp. reilianum</name>
    <dbReference type="NCBI Taxonomy" id="72559"/>
    <lineage>
        <taxon>Eukaryota</taxon>
        <taxon>Fungi</taxon>
        <taxon>Dikarya</taxon>
        <taxon>Basidiomycota</taxon>
        <taxon>Ustilaginomycotina</taxon>
        <taxon>Ustilaginomycetes</taxon>
        <taxon>Ustilaginales</taxon>
        <taxon>Ustilaginaceae</taxon>
        <taxon>Sporisorium</taxon>
    </lineage>
</organism>